<dbReference type="PANTHER" id="PTHR38537">
    <property type="entry name" value="JITTERBUG, ISOFORM N"/>
    <property type="match status" value="1"/>
</dbReference>
<evidence type="ECO:0000256" key="2">
    <source>
        <dbReference type="ARBA" id="ARBA00022737"/>
    </source>
</evidence>
<feature type="repeat" description="Filamin" evidence="4">
    <location>
        <begin position="297"/>
        <end position="378"/>
    </location>
</feature>
<dbReference type="AlphaFoldDB" id="A0A914BW27"/>
<dbReference type="PANTHER" id="PTHR38537:SF13">
    <property type="entry name" value="JITTERBUG, ISOFORM N"/>
    <property type="match status" value="1"/>
</dbReference>
<dbReference type="GO" id="GO:0051015">
    <property type="term" value="F:actin filament binding"/>
    <property type="evidence" value="ECO:0007669"/>
    <property type="project" value="InterPro"/>
</dbReference>
<dbReference type="PROSITE" id="PS50194">
    <property type="entry name" value="FILAMIN_REPEAT"/>
    <property type="match status" value="6"/>
</dbReference>
<feature type="domain" description="Calponin-homology (CH)" evidence="6">
    <location>
        <begin position="25"/>
        <end position="179"/>
    </location>
</feature>
<dbReference type="InterPro" id="IPR044801">
    <property type="entry name" value="Filamin"/>
</dbReference>
<keyword evidence="7" id="KW-1185">Reference proteome</keyword>
<dbReference type="SUPFAM" id="SSF81296">
    <property type="entry name" value="E set domains"/>
    <property type="match status" value="6"/>
</dbReference>
<dbReference type="InterPro" id="IPR036872">
    <property type="entry name" value="CH_dom_sf"/>
</dbReference>
<reference evidence="8" key="1">
    <citation type="submission" date="2022-11" db="UniProtKB">
        <authorList>
            <consortium name="WormBaseParasite"/>
        </authorList>
    </citation>
    <scope>IDENTIFICATION</scope>
</reference>
<dbReference type="SMART" id="SM00557">
    <property type="entry name" value="IG_FLMN"/>
    <property type="match status" value="6"/>
</dbReference>
<dbReference type="SUPFAM" id="SSF47576">
    <property type="entry name" value="Calponin-homology domain, CH-domain"/>
    <property type="match status" value="2"/>
</dbReference>
<comment type="similarity">
    <text evidence="1">Belongs to the filamin family.</text>
</comment>
<dbReference type="InterPro" id="IPR001715">
    <property type="entry name" value="CH_dom"/>
</dbReference>
<dbReference type="InterPro" id="IPR017868">
    <property type="entry name" value="Filamin/ABP280_repeat-like"/>
</dbReference>
<evidence type="ECO:0000313" key="7">
    <source>
        <dbReference type="Proteomes" id="UP000887540"/>
    </source>
</evidence>
<dbReference type="Gene3D" id="2.60.40.10">
    <property type="entry name" value="Immunoglobulins"/>
    <property type="match status" value="6"/>
</dbReference>
<dbReference type="WBParaSite" id="ACRNAN_Path_1135.g4383.t1">
    <property type="protein sequence ID" value="ACRNAN_Path_1135.g4383.t1"/>
    <property type="gene ID" value="ACRNAN_Path_1135.g4383"/>
</dbReference>
<evidence type="ECO:0000256" key="5">
    <source>
        <dbReference type="SAM" id="MobiDB-lite"/>
    </source>
</evidence>
<dbReference type="Pfam" id="PF00630">
    <property type="entry name" value="Filamin"/>
    <property type="match status" value="5"/>
</dbReference>
<keyword evidence="2" id="KW-0677">Repeat</keyword>
<dbReference type="InterPro" id="IPR013783">
    <property type="entry name" value="Ig-like_fold"/>
</dbReference>
<feature type="repeat" description="Filamin" evidence="4">
    <location>
        <begin position="734"/>
        <end position="827"/>
    </location>
</feature>
<dbReference type="GO" id="GO:0030036">
    <property type="term" value="P:actin cytoskeleton organization"/>
    <property type="evidence" value="ECO:0007669"/>
    <property type="project" value="InterPro"/>
</dbReference>
<feature type="region of interest" description="Disordered" evidence="5">
    <location>
        <begin position="382"/>
        <end position="407"/>
    </location>
</feature>
<name>A0A914BW27_9BILA</name>
<evidence type="ECO:0000256" key="4">
    <source>
        <dbReference type="PROSITE-ProRule" id="PRU00087"/>
    </source>
</evidence>
<feature type="repeat" description="Filamin" evidence="4">
    <location>
        <begin position="834"/>
        <end position="927"/>
    </location>
</feature>
<evidence type="ECO:0000256" key="1">
    <source>
        <dbReference type="ARBA" id="ARBA00009238"/>
    </source>
</evidence>
<organism evidence="7 8">
    <name type="scientific">Acrobeloides nanus</name>
    <dbReference type="NCBI Taxonomy" id="290746"/>
    <lineage>
        <taxon>Eukaryota</taxon>
        <taxon>Metazoa</taxon>
        <taxon>Ecdysozoa</taxon>
        <taxon>Nematoda</taxon>
        <taxon>Chromadorea</taxon>
        <taxon>Rhabditida</taxon>
        <taxon>Tylenchina</taxon>
        <taxon>Cephalobomorpha</taxon>
        <taxon>Cephaloboidea</taxon>
        <taxon>Cephalobidae</taxon>
        <taxon>Acrobeloides</taxon>
    </lineage>
</organism>
<dbReference type="Gene3D" id="1.10.418.10">
    <property type="entry name" value="Calponin-like domain"/>
    <property type="match status" value="3"/>
</dbReference>
<accession>A0A914BW27</accession>
<evidence type="ECO:0000256" key="3">
    <source>
        <dbReference type="ARBA" id="ARBA00023203"/>
    </source>
</evidence>
<dbReference type="SMART" id="SM00033">
    <property type="entry name" value="CH"/>
    <property type="match status" value="2"/>
</dbReference>
<feature type="repeat" description="Filamin" evidence="4">
    <location>
        <begin position="563"/>
        <end position="644"/>
    </location>
</feature>
<proteinExistence type="inferred from homology"/>
<protein>
    <submittedName>
        <fullName evidence="8">Calponin-homology (CH) domain-containing protein</fullName>
    </submittedName>
</protein>
<evidence type="ECO:0000259" key="6">
    <source>
        <dbReference type="PROSITE" id="PS50021"/>
    </source>
</evidence>
<dbReference type="InterPro" id="IPR001589">
    <property type="entry name" value="Actinin_actin-bd_CS"/>
</dbReference>
<dbReference type="InterPro" id="IPR001298">
    <property type="entry name" value="Filamin/ABP280_rpt"/>
</dbReference>
<feature type="repeat" description="Filamin" evidence="4">
    <location>
        <begin position="642"/>
        <end position="736"/>
    </location>
</feature>
<dbReference type="PROSITE" id="PS50021">
    <property type="entry name" value="CH"/>
    <property type="match status" value="1"/>
</dbReference>
<dbReference type="PROSITE" id="PS00019">
    <property type="entry name" value="ACTININ_1"/>
    <property type="match status" value="1"/>
</dbReference>
<dbReference type="Pfam" id="PF00307">
    <property type="entry name" value="CH"/>
    <property type="match status" value="3"/>
</dbReference>
<feature type="repeat" description="Filamin" evidence="4">
    <location>
        <begin position="457"/>
        <end position="553"/>
    </location>
</feature>
<dbReference type="Proteomes" id="UP000887540">
    <property type="component" value="Unplaced"/>
</dbReference>
<keyword evidence="3" id="KW-0009">Actin-binding</keyword>
<evidence type="ECO:0000313" key="8">
    <source>
        <dbReference type="WBParaSite" id="ACRNAN_Path_1135.g4383.t1"/>
    </source>
</evidence>
<dbReference type="InterPro" id="IPR014756">
    <property type="entry name" value="Ig_E-set"/>
</dbReference>
<sequence>MQHHTSREELQFGSGQSEEKQKWITIQMTTFKNWLNHQLQHSNVRISDLETDLSDGVLLIQIVETLQQRICTGKIYRSNPTEIQKLMNVQMALDALREDKVKFVNIALSALLDYCQPGLCAEWRNINPRNGRQNCQRALTLAEKYLGIPPIISAEHLSSHDLDELSCITYLSYFVRKGGPGYQATLENVQKALSDVRISDFERSWSDGYLLCRLVEAVGGQIEGFDGMVFDEPKNWVGNVAKALDAALDVGVASLVGADEIADVDVEHLGVMALCTALLSVQQEDKLGKKITTTCLQNQQLNLDLAFAEGSQVRVDDLDVIIVGPDEQTLDNRLLDLRKSRTIKGAVLSFIPKFVGDYKVHILCEKQELPTSPILLHVLSATSRSAQSPPPPTTGLARPSNTTNHISSFERTPYSRLQDNNLDPQFSQLPDSILKTQRKEETALKNFPASSSSAMTESYEDAHTGHVTFSGLNEPCSVGSIVEVVINAQSDRTTSGDVGVKAISPTGISYTCDVVRRANSYTATFTPMEVGEWRIGIFYENEHIRGSPFSCHVYDPNLVNIYGLDVGLVGQELKFTVDTSRAGRGPIQVTVMRHGRQIPCDIYEDGKGSGRFQVVFTPDGAGQYKIHISFNNNEIKGSPFILDIADASSVSVYGDNLRMAAVDRLATFMIHALGAESKDVTVIITGPSNKKKHARIIQIDDTTFRVEWKPIEAGEHLIDVRLFDQSVYDSPFVCNVGDPELVTVRRIPKSILAQDLNTDHTFEIDASAAGSGNLEIVINGGRVPCRVREIASRHFVAQFTPTQPIQHVIEMKFNGEHVRGSPWNVPVKDSAASRQPGGEQYSELVGLGLHRAPVGELASFEILSEFLRPENVNVKLFDDSGHPIDVKIREHRGKIICEYTTRKVGEHRLEVYINGRPIDSGPLFVSATGIGDENLAMNQS</sequence>